<dbReference type="GeneID" id="17259437"/>
<dbReference type="PANTHER" id="PTHR42865">
    <property type="entry name" value="PROTON/GLUTAMATE-ASPARTATE SYMPORTER"/>
    <property type="match status" value="1"/>
</dbReference>
<dbReference type="GO" id="GO:0015293">
    <property type="term" value="F:symporter activity"/>
    <property type="evidence" value="ECO:0007669"/>
    <property type="project" value="UniProtKB-UniRule"/>
</dbReference>
<evidence type="ECO:0000256" key="6">
    <source>
        <dbReference type="ARBA" id="ARBA00023136"/>
    </source>
</evidence>
<comment type="similarity">
    <text evidence="7">Belongs to the dicarboxylate/amino acid:cation symporter (DAACS) (TC 2.A.23) family.</text>
</comment>
<feature type="transmembrane region" description="Helical" evidence="7">
    <location>
        <begin position="6"/>
        <end position="23"/>
    </location>
</feature>
<reference evidence="10" key="1">
    <citation type="journal article" date="2013" name="Nature">
        <title>Pan genome of the phytoplankton Emiliania underpins its global distribution.</title>
        <authorList>
            <person name="Read B.A."/>
            <person name="Kegel J."/>
            <person name="Klute M.J."/>
            <person name="Kuo A."/>
            <person name="Lefebvre S.C."/>
            <person name="Maumus F."/>
            <person name="Mayer C."/>
            <person name="Miller J."/>
            <person name="Monier A."/>
            <person name="Salamov A."/>
            <person name="Young J."/>
            <person name="Aguilar M."/>
            <person name="Claverie J.M."/>
            <person name="Frickenhaus S."/>
            <person name="Gonzalez K."/>
            <person name="Herman E.K."/>
            <person name="Lin Y.C."/>
            <person name="Napier J."/>
            <person name="Ogata H."/>
            <person name="Sarno A.F."/>
            <person name="Shmutz J."/>
            <person name="Schroeder D."/>
            <person name="de Vargas C."/>
            <person name="Verret F."/>
            <person name="von Dassow P."/>
            <person name="Valentin K."/>
            <person name="Van de Peer Y."/>
            <person name="Wheeler G."/>
            <person name="Dacks J.B."/>
            <person name="Delwiche C.F."/>
            <person name="Dyhrman S.T."/>
            <person name="Glockner G."/>
            <person name="John U."/>
            <person name="Richards T."/>
            <person name="Worden A.Z."/>
            <person name="Zhang X."/>
            <person name="Grigoriev I.V."/>
            <person name="Allen A.E."/>
            <person name="Bidle K."/>
            <person name="Borodovsky M."/>
            <person name="Bowler C."/>
            <person name="Brownlee C."/>
            <person name="Cock J.M."/>
            <person name="Elias M."/>
            <person name="Gladyshev V.N."/>
            <person name="Groth M."/>
            <person name="Guda C."/>
            <person name="Hadaegh A."/>
            <person name="Iglesias-Rodriguez M.D."/>
            <person name="Jenkins J."/>
            <person name="Jones B.M."/>
            <person name="Lawson T."/>
            <person name="Leese F."/>
            <person name="Lindquist E."/>
            <person name="Lobanov A."/>
            <person name="Lomsadze A."/>
            <person name="Malik S.B."/>
            <person name="Marsh M.E."/>
            <person name="Mackinder L."/>
            <person name="Mock T."/>
            <person name="Mueller-Roeber B."/>
            <person name="Pagarete A."/>
            <person name="Parker M."/>
            <person name="Probert I."/>
            <person name="Quesneville H."/>
            <person name="Raines C."/>
            <person name="Rensing S.A."/>
            <person name="Riano-Pachon D.M."/>
            <person name="Richier S."/>
            <person name="Rokitta S."/>
            <person name="Shiraiwa Y."/>
            <person name="Soanes D.M."/>
            <person name="van der Giezen M."/>
            <person name="Wahlund T.M."/>
            <person name="Williams B."/>
            <person name="Wilson W."/>
            <person name="Wolfe G."/>
            <person name="Wurch L.L."/>
        </authorList>
    </citation>
    <scope>NUCLEOTIDE SEQUENCE</scope>
</reference>
<feature type="compositionally biased region" description="Basic and acidic residues" evidence="8">
    <location>
        <begin position="148"/>
        <end position="158"/>
    </location>
</feature>
<proteinExistence type="inferred from homology"/>
<evidence type="ECO:0000256" key="1">
    <source>
        <dbReference type="ARBA" id="ARBA00004651"/>
    </source>
</evidence>
<keyword evidence="6 7" id="KW-0472">Membrane</keyword>
<feature type="compositionally biased region" description="Gly residues" evidence="8">
    <location>
        <begin position="126"/>
        <end position="143"/>
    </location>
</feature>
<dbReference type="eggNOG" id="KOG3787">
    <property type="taxonomic scope" value="Eukaryota"/>
</dbReference>
<keyword evidence="3" id="KW-1003">Cell membrane</keyword>
<dbReference type="InterPro" id="IPR001991">
    <property type="entry name" value="Na-dicarboxylate_symporter"/>
</dbReference>
<feature type="transmembrane region" description="Helical" evidence="7">
    <location>
        <begin position="30"/>
        <end position="56"/>
    </location>
</feature>
<sequence>MDGGALYFPVATVFLAVTAGLADQLSVASYAMLLLIATLGSAGAAPVPSAGLVLIVTAYNTVFSASGIPPTFSYLLAVDWLLDRLRTTLNVTGDAAVARLVAHYEAAEAASARERRARCGRELGGMEAGRIGGGGAGSGGGGPLAPARDQEARSDLES</sequence>
<evidence type="ECO:0000313" key="10">
    <source>
        <dbReference type="Proteomes" id="UP000013827"/>
    </source>
</evidence>
<dbReference type="Pfam" id="PF00375">
    <property type="entry name" value="SDF"/>
    <property type="match status" value="1"/>
</dbReference>
<keyword evidence="7" id="KW-0769">Symport</keyword>
<keyword evidence="4 7" id="KW-0812">Transmembrane</keyword>
<evidence type="ECO:0000313" key="9">
    <source>
        <dbReference type="EnsemblProtists" id="EOD13287"/>
    </source>
</evidence>
<reference evidence="9" key="2">
    <citation type="submission" date="2024-10" db="UniProtKB">
        <authorList>
            <consortium name="EnsemblProtists"/>
        </authorList>
    </citation>
    <scope>IDENTIFICATION</scope>
</reference>
<dbReference type="AlphaFoldDB" id="A0A0D3IPV2"/>
<dbReference type="OMA" id="HAFVYIV"/>
<dbReference type="GO" id="GO:0005886">
    <property type="term" value="C:plasma membrane"/>
    <property type="evidence" value="ECO:0007669"/>
    <property type="project" value="UniProtKB-SubCell"/>
</dbReference>
<dbReference type="PaxDb" id="2903-EOD13287"/>
<dbReference type="KEGG" id="ehx:EMIHUDRAFT_371139"/>
<dbReference type="SUPFAM" id="SSF118215">
    <property type="entry name" value="Proton glutamate symport protein"/>
    <property type="match status" value="1"/>
</dbReference>
<dbReference type="Proteomes" id="UP000013827">
    <property type="component" value="Unassembled WGS sequence"/>
</dbReference>
<evidence type="ECO:0000256" key="5">
    <source>
        <dbReference type="ARBA" id="ARBA00022989"/>
    </source>
</evidence>
<comment type="caution">
    <text evidence="7">Lacks conserved residue(s) required for the propagation of feature annotation.</text>
</comment>
<dbReference type="EnsemblProtists" id="EOD13287">
    <property type="protein sequence ID" value="EOD13287"/>
    <property type="gene ID" value="EMIHUDRAFT_371139"/>
</dbReference>
<dbReference type="RefSeq" id="XP_005765716.1">
    <property type="nucleotide sequence ID" value="XM_005765659.1"/>
</dbReference>
<dbReference type="STRING" id="2903.R1BU74"/>
<dbReference type="PANTHER" id="PTHR42865:SF7">
    <property type="entry name" value="PROTON_GLUTAMATE-ASPARTATE SYMPORTER"/>
    <property type="match status" value="1"/>
</dbReference>
<dbReference type="InterPro" id="IPR036458">
    <property type="entry name" value="Na:dicarbo_symporter_sf"/>
</dbReference>
<keyword evidence="10" id="KW-1185">Reference proteome</keyword>
<accession>A0A0D3IPV2</accession>
<dbReference type="Gene3D" id="1.10.3860.10">
    <property type="entry name" value="Sodium:dicarboxylate symporter"/>
    <property type="match status" value="1"/>
</dbReference>
<comment type="subcellular location">
    <subcellularLocation>
        <location evidence="1">Cell membrane</location>
        <topology evidence="1">Multi-pass membrane protein</topology>
    </subcellularLocation>
    <subcellularLocation>
        <location evidence="7">Membrane</location>
        <topology evidence="7">Multi-pass membrane protein</topology>
    </subcellularLocation>
</comment>
<evidence type="ECO:0000256" key="7">
    <source>
        <dbReference type="RuleBase" id="RU361216"/>
    </source>
</evidence>
<keyword evidence="2 7" id="KW-0813">Transport</keyword>
<keyword evidence="5 7" id="KW-1133">Transmembrane helix</keyword>
<protein>
    <recommendedName>
        <fullName evidence="7">Amino acid transporter</fullName>
    </recommendedName>
</protein>
<evidence type="ECO:0000256" key="3">
    <source>
        <dbReference type="ARBA" id="ARBA00022475"/>
    </source>
</evidence>
<feature type="region of interest" description="Disordered" evidence="8">
    <location>
        <begin position="126"/>
        <end position="158"/>
    </location>
</feature>
<evidence type="ECO:0000256" key="2">
    <source>
        <dbReference type="ARBA" id="ARBA00022448"/>
    </source>
</evidence>
<name>A0A0D3IPV2_EMIH1</name>
<evidence type="ECO:0000256" key="4">
    <source>
        <dbReference type="ARBA" id="ARBA00022692"/>
    </source>
</evidence>
<dbReference type="HOGENOM" id="CLU_019375_6_4_1"/>
<organism evidence="9 10">
    <name type="scientific">Emiliania huxleyi (strain CCMP1516)</name>
    <dbReference type="NCBI Taxonomy" id="280463"/>
    <lineage>
        <taxon>Eukaryota</taxon>
        <taxon>Haptista</taxon>
        <taxon>Haptophyta</taxon>
        <taxon>Prymnesiophyceae</taxon>
        <taxon>Isochrysidales</taxon>
        <taxon>Noelaerhabdaceae</taxon>
        <taxon>Emiliania</taxon>
    </lineage>
</organism>
<evidence type="ECO:0000256" key="8">
    <source>
        <dbReference type="SAM" id="MobiDB-lite"/>
    </source>
</evidence>